<protein>
    <submittedName>
        <fullName evidence="1">Uncharacterized protein</fullName>
    </submittedName>
</protein>
<keyword evidence="2" id="KW-1185">Reference proteome</keyword>
<evidence type="ECO:0000313" key="2">
    <source>
        <dbReference type="Proteomes" id="UP000619041"/>
    </source>
</evidence>
<sequence length="554" mass="60126">MTIVTTDTDHVTCEADQRAIVLPPAAITEATQLQRQTGDLFALEGTATENRAKLHFDIFNYVERYDRDAVEELARDNEFSSTSKALNCHLLAQFLTGINVNEKGISQAEKASRQTRVRPFALVLEGLRKRRSEHAHLEFDAWLKWYLREGQQVGLIKQLVGESSKSDKVPEAKPTPDSIVEDAFESAAAVKLPGDLSDLDLIPGRPMLVMLRQDASGIIAVPLPKAGSSAVASVAGYRSTGLERAPAPLRVWHLLMTVGMAIVPDATSDEPISALEPDDEPNEATPMLPANAIYLWDGSGFSVASARSRDTRIVEVVPLHGVDLGLSHGTVRFIDKRTRNTMAARLIQPTICAGYGGEKGISVEDRNGRARVKFAHTDRELSGHLALPTLAEFRTNWTSRVSTHFAPHAEAIMDEAAVIEFTSTFLAMLAGKHKSDAEIAITISDGKIAFKRDKAKSTPFAAEAAGSATARVMQSDLLAVVPSLLALERTGNLSWELDPKGLLMVEVSTDAAIIRAYVQTLEEGRDTRSRSLLDRVRAPLPTSASLAETPALAA</sequence>
<gene>
    <name evidence="1" type="ORF">GCM10011515_02960</name>
</gene>
<name>A0ABQ1RYS6_9SPHN</name>
<proteinExistence type="predicted"/>
<organism evidence="1 2">
    <name type="scientific">Tsuneonella deserti</name>
    <dbReference type="NCBI Taxonomy" id="2035528"/>
    <lineage>
        <taxon>Bacteria</taxon>
        <taxon>Pseudomonadati</taxon>
        <taxon>Pseudomonadota</taxon>
        <taxon>Alphaproteobacteria</taxon>
        <taxon>Sphingomonadales</taxon>
        <taxon>Erythrobacteraceae</taxon>
        <taxon>Tsuneonella</taxon>
    </lineage>
</organism>
<dbReference type="EMBL" id="BMKL01000001">
    <property type="protein sequence ID" value="GGD86884.1"/>
    <property type="molecule type" value="Genomic_DNA"/>
</dbReference>
<reference evidence="2" key="1">
    <citation type="journal article" date="2019" name="Int. J. Syst. Evol. Microbiol.">
        <title>The Global Catalogue of Microorganisms (GCM) 10K type strain sequencing project: providing services to taxonomists for standard genome sequencing and annotation.</title>
        <authorList>
            <consortium name="The Broad Institute Genomics Platform"/>
            <consortium name="The Broad Institute Genome Sequencing Center for Infectious Disease"/>
            <person name="Wu L."/>
            <person name="Ma J."/>
        </authorList>
    </citation>
    <scope>NUCLEOTIDE SEQUENCE [LARGE SCALE GENOMIC DNA]</scope>
    <source>
        <strain evidence="2">CGMCC 1.15959</strain>
    </source>
</reference>
<dbReference type="Proteomes" id="UP000619041">
    <property type="component" value="Unassembled WGS sequence"/>
</dbReference>
<accession>A0ABQ1RYS6</accession>
<evidence type="ECO:0000313" key="1">
    <source>
        <dbReference type="EMBL" id="GGD86884.1"/>
    </source>
</evidence>
<comment type="caution">
    <text evidence="1">The sequence shown here is derived from an EMBL/GenBank/DDBJ whole genome shotgun (WGS) entry which is preliminary data.</text>
</comment>